<name>A0A3D9EFV7_ECTOL</name>
<dbReference type="InterPro" id="IPR007235">
    <property type="entry name" value="Glyco_trans_28_C"/>
</dbReference>
<dbReference type="InterPro" id="IPR020023">
    <property type="entry name" value="PseG"/>
</dbReference>
<reference evidence="4 5" key="1">
    <citation type="submission" date="2018-07" db="EMBL/GenBank/DDBJ databases">
        <title>Genome sequencing of rice bacterial endophytes.</title>
        <authorList>
            <person name="Venturi V."/>
        </authorList>
    </citation>
    <scope>NUCLEOTIDE SEQUENCE [LARGE SCALE GENOMIC DNA]</scope>
    <source>
        <strain evidence="4 5">AG1002</strain>
    </source>
</reference>
<dbReference type="GO" id="GO:0016787">
    <property type="term" value="F:hydrolase activity"/>
    <property type="evidence" value="ECO:0007669"/>
    <property type="project" value="UniProtKB-KW"/>
</dbReference>
<dbReference type="Proteomes" id="UP000256988">
    <property type="component" value="Unassembled WGS sequence"/>
</dbReference>
<feature type="binding site" evidence="2">
    <location>
        <position position="266"/>
    </location>
    <ligand>
        <name>substrate</name>
    </ligand>
</feature>
<keyword evidence="4" id="KW-0378">Hydrolase</keyword>
<dbReference type="Gene3D" id="3.40.50.11190">
    <property type="match status" value="1"/>
</dbReference>
<dbReference type="GO" id="GO:0016758">
    <property type="term" value="F:hexosyltransferase activity"/>
    <property type="evidence" value="ECO:0007669"/>
    <property type="project" value="InterPro"/>
</dbReference>
<evidence type="ECO:0000313" key="5">
    <source>
        <dbReference type="Proteomes" id="UP000256988"/>
    </source>
</evidence>
<evidence type="ECO:0000256" key="1">
    <source>
        <dbReference type="PIRSR" id="PIRSR620023-1"/>
    </source>
</evidence>
<organism evidence="4 5">
    <name type="scientific">Ectopseudomonas oleovorans</name>
    <name type="common">Pseudomonas oleovorans</name>
    <dbReference type="NCBI Taxonomy" id="301"/>
    <lineage>
        <taxon>Bacteria</taxon>
        <taxon>Pseudomonadati</taxon>
        <taxon>Pseudomonadota</taxon>
        <taxon>Gammaproteobacteria</taxon>
        <taxon>Pseudomonadales</taxon>
        <taxon>Pseudomonadaceae</taxon>
        <taxon>Ectopseudomonas</taxon>
    </lineage>
</organism>
<feature type="binding site" evidence="2">
    <location>
        <position position="165"/>
    </location>
    <ligand>
        <name>substrate</name>
    </ligand>
</feature>
<accession>A0A3D9EFV7</accession>
<evidence type="ECO:0000259" key="3">
    <source>
        <dbReference type="Pfam" id="PF04101"/>
    </source>
</evidence>
<dbReference type="Pfam" id="PF04101">
    <property type="entry name" value="Glyco_tran_28_C"/>
    <property type="match status" value="1"/>
</dbReference>
<proteinExistence type="predicted"/>
<feature type="domain" description="Glycosyl transferase family 28 C-terminal" evidence="3">
    <location>
        <begin position="197"/>
        <end position="329"/>
    </location>
</feature>
<dbReference type="Gene3D" id="3.40.50.2000">
    <property type="entry name" value="Glycogen Phosphorylase B"/>
    <property type="match status" value="1"/>
</dbReference>
<feature type="active site" description="Proton acceptor" evidence="1">
    <location>
        <position position="17"/>
    </location>
</feature>
<dbReference type="SUPFAM" id="SSF53756">
    <property type="entry name" value="UDP-Glycosyltransferase/glycogen phosphorylase"/>
    <property type="match status" value="1"/>
</dbReference>
<sequence>MRILVRVDASPMIGSGHLARCLTLARALEAQGAQFTFVCRLAEPDWRALIPQAYEVLLLPPLGSPPGYPEQRIDAEEDFLSMQVLLGERCFDWCLIDHYGLAADWHAKVRRHARRILVLDDLANRPLACDLLLDPGDHPWPEQRYVSLLLRDAVQLYGPEHALLRDEFKQAREGLAPRAGRLERVLVFFTGGDDLGQTRLALQALLNWRPGLIVDVVVGAGQADQAELQALCDQPGWRLHIQIDYMARLLADADLALGAAGASSWERCALGVPALLAILSDNQRELAAGLERCGAALILGEGAELKVEDYQQALHALKPEQLARMSAQAWKQVDGLGTQRVVHALMELSAAR</sequence>
<gene>
    <name evidence="4" type="ORF">DFO60_3525</name>
</gene>
<dbReference type="NCBIfam" id="TIGR03590">
    <property type="entry name" value="PseG"/>
    <property type="match status" value="1"/>
</dbReference>
<dbReference type="EMBL" id="QRDL01000005">
    <property type="protein sequence ID" value="RED01902.1"/>
    <property type="molecule type" value="Genomic_DNA"/>
</dbReference>
<comment type="caution">
    <text evidence="4">The sequence shown here is derived from an EMBL/GenBank/DDBJ whole genome shotgun (WGS) entry which is preliminary data.</text>
</comment>
<dbReference type="RefSeq" id="WP_115946530.1">
    <property type="nucleotide sequence ID" value="NZ_QRDL01000005.1"/>
</dbReference>
<protein>
    <submittedName>
        <fullName evidence="4">UDP-2,4-diacetamido-2,4, 6-trideoxy-beta-L-altropyranose hydrolase</fullName>
    </submittedName>
</protein>
<dbReference type="AlphaFoldDB" id="A0A3D9EFV7"/>
<evidence type="ECO:0000313" key="4">
    <source>
        <dbReference type="EMBL" id="RED01902.1"/>
    </source>
</evidence>
<evidence type="ECO:0000256" key="2">
    <source>
        <dbReference type="PIRSR" id="PIRSR620023-2"/>
    </source>
</evidence>